<sequence>MIAFMTAEDAIVVTADRIAELLQAGADPHTPLRGAEWTVGEAAAHLALAGKLMADIGAGEERPYGDGTPGGLAAANRVALAVFPQRDPAVLGAEIADTARGFVVAAADRDPGEAVLTPMGPMNMATMGSYLLTHLLGHGYDIAVALRGPHMVDREVVAFTLPFMRLAMPRVVNAGATDHHACYLLRVGRDRFAVTFSDGVPTVTDAPPRRPDCTIAIDPVAFLLLALGRWTAPTAMARAKVIAWGRKPWLGLRFPLLFTAP</sequence>
<dbReference type="Proteomes" id="UP000265765">
    <property type="component" value="Chromosome"/>
</dbReference>
<dbReference type="InterPro" id="IPR024344">
    <property type="entry name" value="MDMPI_metal-binding"/>
</dbReference>
<evidence type="ECO:0000313" key="3">
    <source>
        <dbReference type="Proteomes" id="UP000265765"/>
    </source>
</evidence>
<reference evidence="2 3" key="1">
    <citation type="submission" date="2018-09" db="EMBL/GenBank/DDBJ databases">
        <title>Production of Trimethoprim by Streptomyces sp. 3E-1.</title>
        <authorList>
            <person name="Kang H.J."/>
            <person name="Kim S.B."/>
        </authorList>
    </citation>
    <scope>NUCLEOTIDE SEQUENCE [LARGE SCALE GENOMIC DNA]</scope>
    <source>
        <strain evidence="2 3">3E-1</strain>
    </source>
</reference>
<proteinExistence type="predicted"/>
<dbReference type="InterPro" id="IPR034660">
    <property type="entry name" value="DinB/YfiT-like"/>
</dbReference>
<dbReference type="SUPFAM" id="SSF109854">
    <property type="entry name" value="DinB/YfiT-like putative metalloenzymes"/>
    <property type="match status" value="1"/>
</dbReference>
<dbReference type="InterPro" id="IPR036527">
    <property type="entry name" value="SCP2_sterol-bd_dom_sf"/>
</dbReference>
<evidence type="ECO:0000259" key="1">
    <source>
        <dbReference type="Pfam" id="PF11716"/>
    </source>
</evidence>
<feature type="domain" description="Mycothiol-dependent maleylpyruvate isomerase metal-binding" evidence="1">
    <location>
        <begin position="16"/>
        <end position="143"/>
    </location>
</feature>
<dbReference type="SUPFAM" id="SSF55718">
    <property type="entry name" value="SCP-like"/>
    <property type="match status" value="1"/>
</dbReference>
<dbReference type="NCBIfam" id="TIGR03083">
    <property type="entry name" value="maleylpyruvate isomerase family mycothiol-dependent enzyme"/>
    <property type="match status" value="1"/>
</dbReference>
<organism evidence="2 3">
    <name type="scientific">Streptomyces griseorubiginosus</name>
    <dbReference type="NCBI Taxonomy" id="67304"/>
    <lineage>
        <taxon>Bacteria</taxon>
        <taxon>Bacillati</taxon>
        <taxon>Actinomycetota</taxon>
        <taxon>Actinomycetes</taxon>
        <taxon>Kitasatosporales</taxon>
        <taxon>Streptomycetaceae</taxon>
        <taxon>Streptomyces</taxon>
    </lineage>
</organism>
<dbReference type="EMBL" id="CP032427">
    <property type="protein sequence ID" value="AYC36860.1"/>
    <property type="molecule type" value="Genomic_DNA"/>
</dbReference>
<gene>
    <name evidence="2" type="ORF">DWG14_01070</name>
</gene>
<dbReference type="InterPro" id="IPR017517">
    <property type="entry name" value="Maleyloyr_isom"/>
</dbReference>
<accession>A0AAI8PLE2</accession>
<dbReference type="KEGG" id="sge:DWG14_01070"/>
<dbReference type="GO" id="GO:0046872">
    <property type="term" value="F:metal ion binding"/>
    <property type="evidence" value="ECO:0007669"/>
    <property type="project" value="InterPro"/>
</dbReference>
<dbReference type="Pfam" id="PF11716">
    <property type="entry name" value="MDMPI_N"/>
    <property type="match status" value="1"/>
</dbReference>
<dbReference type="Gene3D" id="1.20.120.450">
    <property type="entry name" value="dinb family like domain"/>
    <property type="match status" value="1"/>
</dbReference>
<protein>
    <recommendedName>
        <fullName evidence="1">Mycothiol-dependent maleylpyruvate isomerase metal-binding domain-containing protein</fullName>
    </recommendedName>
</protein>
<evidence type="ECO:0000313" key="2">
    <source>
        <dbReference type="EMBL" id="AYC36860.1"/>
    </source>
</evidence>
<name>A0AAI8PLE2_9ACTN</name>
<dbReference type="AlphaFoldDB" id="A0AAI8PLE2"/>